<keyword evidence="1" id="KW-1133">Transmembrane helix</keyword>
<protein>
    <submittedName>
        <fullName evidence="2">Uncharacterized protein</fullName>
    </submittedName>
</protein>
<name>A0A8S5M5Q3_9CAUD</name>
<sequence length="57" mass="6699">MISSQNRIVSRRSAFCWALFCCLDKPLCSFLVKVLINLTSIILIRVNSYFNLFFVFF</sequence>
<organism evidence="2">
    <name type="scientific">Siphoviridae sp. ctDwe1</name>
    <dbReference type="NCBI Taxonomy" id="2826200"/>
    <lineage>
        <taxon>Viruses</taxon>
        <taxon>Duplodnaviria</taxon>
        <taxon>Heunggongvirae</taxon>
        <taxon>Uroviricota</taxon>
        <taxon>Caudoviricetes</taxon>
    </lineage>
</organism>
<evidence type="ECO:0000256" key="1">
    <source>
        <dbReference type="SAM" id="Phobius"/>
    </source>
</evidence>
<proteinExistence type="predicted"/>
<keyword evidence="1" id="KW-0812">Transmembrane</keyword>
<keyword evidence="1" id="KW-0472">Membrane</keyword>
<feature type="transmembrane region" description="Helical" evidence="1">
    <location>
        <begin position="34"/>
        <end position="56"/>
    </location>
</feature>
<accession>A0A8S5M5Q3</accession>
<reference evidence="2" key="1">
    <citation type="journal article" date="2021" name="Proc. Natl. Acad. Sci. U.S.A.">
        <title>A Catalog of Tens of Thousands of Viruses from Human Metagenomes Reveals Hidden Associations with Chronic Diseases.</title>
        <authorList>
            <person name="Tisza M.J."/>
            <person name="Buck C.B."/>
        </authorList>
    </citation>
    <scope>NUCLEOTIDE SEQUENCE</scope>
    <source>
        <strain evidence="2">CtDwe1</strain>
    </source>
</reference>
<evidence type="ECO:0000313" key="2">
    <source>
        <dbReference type="EMBL" id="DAD77550.1"/>
    </source>
</evidence>
<dbReference type="EMBL" id="BK014827">
    <property type="protein sequence ID" value="DAD77550.1"/>
    <property type="molecule type" value="Genomic_DNA"/>
</dbReference>